<evidence type="ECO:0000313" key="17">
    <source>
        <dbReference type="Proteomes" id="UP000011686"/>
    </source>
</evidence>
<dbReference type="STRING" id="1208918.CDEE_0261"/>
<comment type="cofactor">
    <cofactor evidence="5">
        <name>Fe(2+)</name>
        <dbReference type="ChEBI" id="CHEBI:29033"/>
    </cofactor>
</comment>
<dbReference type="PANTHER" id="PTHR11749">
    <property type="entry name" value="RIBULOSE-5-PHOSPHATE-3-EPIMERASE"/>
    <property type="match status" value="1"/>
</dbReference>
<evidence type="ECO:0000256" key="11">
    <source>
        <dbReference type="HAMAP-Rule" id="MF_02227"/>
    </source>
</evidence>
<dbReference type="AlphaFoldDB" id="M1LNT7"/>
<evidence type="ECO:0000256" key="10">
    <source>
        <dbReference type="ARBA" id="ARBA00023235"/>
    </source>
</evidence>
<feature type="active site" description="Proton donor" evidence="11 13">
    <location>
        <position position="185"/>
    </location>
</feature>
<comment type="cofactor">
    <cofactor evidence="4">
        <name>Zn(2+)</name>
        <dbReference type="ChEBI" id="CHEBI:29105"/>
    </cofactor>
</comment>
<dbReference type="NCBIfam" id="NF004076">
    <property type="entry name" value="PRK05581.1-4"/>
    <property type="match status" value="1"/>
</dbReference>
<keyword evidence="14" id="KW-0862">Zinc</keyword>
<feature type="binding site" evidence="11 14">
    <location>
        <position position="185"/>
    </location>
    <ligand>
        <name>a divalent metal cation</name>
        <dbReference type="ChEBI" id="CHEBI:60240"/>
    </ligand>
</feature>
<comment type="similarity">
    <text evidence="6 11 12">Belongs to the ribulose-phosphate 3-epimerase family.</text>
</comment>
<feature type="binding site" evidence="11 14">
    <location>
        <position position="40"/>
    </location>
    <ligand>
        <name>a divalent metal cation</name>
        <dbReference type="ChEBI" id="CHEBI:60240"/>
    </ligand>
</feature>
<evidence type="ECO:0000256" key="13">
    <source>
        <dbReference type="PIRSR" id="PIRSR001461-1"/>
    </source>
</evidence>
<feature type="binding site" evidence="11 15">
    <location>
        <position position="71"/>
    </location>
    <ligand>
        <name>substrate</name>
    </ligand>
</feature>
<dbReference type="PATRIC" id="fig|1208918.3.peg.44"/>
<evidence type="ECO:0000313" key="16">
    <source>
        <dbReference type="EMBL" id="AGF47347.1"/>
    </source>
</evidence>
<keyword evidence="17" id="KW-1185">Reference proteome</keyword>
<feature type="binding site" evidence="15">
    <location>
        <position position="187"/>
    </location>
    <ligand>
        <name>substrate</name>
    </ligand>
</feature>
<dbReference type="InterPro" id="IPR000056">
    <property type="entry name" value="Ribul_P_3_epim-like"/>
</dbReference>
<feature type="binding site" evidence="11 14">
    <location>
        <position position="71"/>
    </location>
    <ligand>
        <name>a divalent metal cation</name>
        <dbReference type="ChEBI" id="CHEBI:60240"/>
    </ligand>
</feature>
<feature type="binding site" evidence="11">
    <location>
        <begin position="185"/>
        <end position="187"/>
    </location>
    <ligand>
        <name>substrate</name>
    </ligand>
</feature>
<dbReference type="HOGENOM" id="CLU_054856_1_0_4"/>
<comment type="catalytic activity">
    <reaction evidence="1 11 12">
        <text>D-ribulose 5-phosphate = D-xylulose 5-phosphate</text>
        <dbReference type="Rhea" id="RHEA:13677"/>
        <dbReference type="ChEBI" id="CHEBI:57737"/>
        <dbReference type="ChEBI" id="CHEBI:58121"/>
        <dbReference type="EC" id="5.1.3.1"/>
    </reaction>
</comment>
<evidence type="ECO:0000256" key="7">
    <source>
        <dbReference type="ARBA" id="ARBA00013188"/>
    </source>
</evidence>
<dbReference type="InterPro" id="IPR011060">
    <property type="entry name" value="RibuloseP-bd_barrel"/>
</dbReference>
<reference evidence="16 17" key="1">
    <citation type="journal article" date="2013" name="Genome Biol. Evol.">
        <title>Genome evolution and phylogenomic analysis of candidatus kinetoplastibacterium, the betaproteobacterial endosymbionts of strigomonas and angomonas.</title>
        <authorList>
            <person name="Alves J.M."/>
            <person name="Serrano M.G."/>
            <person name="Maia da Silva F."/>
            <person name="Voegtly L.J."/>
            <person name="Matveyev A.V."/>
            <person name="Teixeira M.M."/>
            <person name="Camargo E.P."/>
            <person name="Buck G.A."/>
        </authorList>
    </citation>
    <scope>NUCLEOTIDE SEQUENCE [LARGE SCALE GENOMIC DNA]</scope>
    <source>
        <strain evidence="16 17">TCC036E</strain>
    </source>
</reference>
<dbReference type="Pfam" id="PF00834">
    <property type="entry name" value="Ribul_P_3_epim"/>
    <property type="match status" value="1"/>
</dbReference>
<evidence type="ECO:0000256" key="8">
    <source>
        <dbReference type="ARBA" id="ARBA00022567"/>
    </source>
</evidence>
<keyword evidence="14" id="KW-0464">Manganese</keyword>
<feature type="binding site" evidence="11 14">
    <location>
        <position position="38"/>
    </location>
    <ligand>
        <name>a divalent metal cation</name>
        <dbReference type="ChEBI" id="CHEBI:60240"/>
    </ligand>
</feature>
<comment type="function">
    <text evidence="11">Catalyzes the reversible epimerization of D-ribulose 5-phosphate to D-xylulose 5-phosphate.</text>
</comment>
<proteinExistence type="inferred from homology"/>
<dbReference type="InterPro" id="IPR026019">
    <property type="entry name" value="Ribul_P_3_epim"/>
</dbReference>
<evidence type="ECO:0000256" key="6">
    <source>
        <dbReference type="ARBA" id="ARBA00009541"/>
    </source>
</evidence>
<evidence type="ECO:0000256" key="1">
    <source>
        <dbReference type="ARBA" id="ARBA00001782"/>
    </source>
</evidence>
<dbReference type="GO" id="GO:0046872">
    <property type="term" value="F:metal ion binding"/>
    <property type="evidence" value="ECO:0007669"/>
    <property type="project" value="UniProtKB-UniRule"/>
</dbReference>
<dbReference type="PROSITE" id="PS01086">
    <property type="entry name" value="RIBUL_P_3_EPIMER_2"/>
    <property type="match status" value="1"/>
</dbReference>
<dbReference type="Gene3D" id="3.20.20.70">
    <property type="entry name" value="Aldolase class I"/>
    <property type="match status" value="1"/>
</dbReference>
<keyword evidence="14" id="KW-0170">Cobalt</keyword>
<dbReference type="KEGG" id="kct:CDEE_0261"/>
<organism evidence="16 17">
    <name type="scientific">Candidatus Kinetoplastidibacterium crithidiae TCC036E</name>
    <dbReference type="NCBI Taxonomy" id="1208918"/>
    <lineage>
        <taxon>Bacteria</taxon>
        <taxon>Pseudomonadati</taxon>
        <taxon>Pseudomonadota</taxon>
        <taxon>Betaproteobacteria</taxon>
        <taxon>Candidatus Kinetoplastidibacterium</taxon>
    </lineage>
</organism>
<keyword evidence="11 12" id="KW-0119">Carbohydrate metabolism</keyword>
<evidence type="ECO:0000256" key="4">
    <source>
        <dbReference type="ARBA" id="ARBA00001947"/>
    </source>
</evidence>
<dbReference type="GO" id="GO:0019323">
    <property type="term" value="P:pentose catabolic process"/>
    <property type="evidence" value="ECO:0007669"/>
    <property type="project" value="UniProtKB-UniRule"/>
</dbReference>
<comment type="cofactor">
    <cofactor evidence="11 14">
        <name>a divalent metal cation</name>
        <dbReference type="ChEBI" id="CHEBI:60240"/>
    </cofactor>
    <text evidence="11 14">Binds 1 divalent metal cation per subunit.</text>
</comment>
<feature type="binding site" evidence="11 15">
    <location>
        <begin position="147"/>
        <end position="150"/>
    </location>
    <ligand>
        <name>substrate</name>
    </ligand>
</feature>
<dbReference type="GO" id="GO:0004750">
    <property type="term" value="F:D-ribulose-phosphate 3-epimerase activity"/>
    <property type="evidence" value="ECO:0007669"/>
    <property type="project" value="UniProtKB-UniRule"/>
</dbReference>
<keyword evidence="9 11" id="KW-0479">Metal-binding</keyword>
<dbReference type="FunFam" id="3.20.20.70:FF:000004">
    <property type="entry name" value="Ribulose-phosphate 3-epimerase"/>
    <property type="match status" value="1"/>
</dbReference>
<comment type="cofactor">
    <cofactor evidence="3">
        <name>Co(2+)</name>
        <dbReference type="ChEBI" id="CHEBI:48828"/>
    </cofactor>
</comment>
<feature type="active site" description="Proton acceptor" evidence="11 13">
    <location>
        <position position="40"/>
    </location>
</feature>
<dbReference type="GO" id="GO:0006098">
    <property type="term" value="P:pentose-phosphate shunt"/>
    <property type="evidence" value="ECO:0007669"/>
    <property type="project" value="UniProtKB-UniRule"/>
</dbReference>
<evidence type="ECO:0000256" key="5">
    <source>
        <dbReference type="ARBA" id="ARBA00001954"/>
    </source>
</evidence>
<dbReference type="GO" id="GO:0005737">
    <property type="term" value="C:cytoplasm"/>
    <property type="evidence" value="ECO:0007669"/>
    <property type="project" value="UniProtKB-ARBA"/>
</dbReference>
<evidence type="ECO:0000256" key="9">
    <source>
        <dbReference type="ARBA" id="ARBA00022723"/>
    </source>
</evidence>
<evidence type="ECO:0000256" key="3">
    <source>
        <dbReference type="ARBA" id="ARBA00001941"/>
    </source>
</evidence>
<dbReference type="Proteomes" id="UP000011686">
    <property type="component" value="Chromosome"/>
</dbReference>
<dbReference type="GO" id="GO:0019253">
    <property type="term" value="P:reductive pentose-phosphate cycle"/>
    <property type="evidence" value="ECO:0007669"/>
    <property type="project" value="UniProtKB-KW"/>
</dbReference>
<dbReference type="RefSeq" id="WP_015238888.1">
    <property type="nucleotide sequence ID" value="NC_020283.1"/>
</dbReference>
<keyword evidence="10 11" id="KW-0413">Isomerase</keyword>
<gene>
    <name evidence="11" type="primary">rpe</name>
    <name evidence="16" type="ORF">CDEE_0261</name>
</gene>
<evidence type="ECO:0000256" key="12">
    <source>
        <dbReference type="PIRNR" id="PIRNR001461"/>
    </source>
</evidence>
<feature type="binding site" evidence="11 15">
    <location>
        <position position="13"/>
    </location>
    <ligand>
        <name>substrate</name>
    </ligand>
</feature>
<dbReference type="InterPro" id="IPR013785">
    <property type="entry name" value="Aldolase_TIM"/>
</dbReference>
<evidence type="ECO:0000256" key="14">
    <source>
        <dbReference type="PIRSR" id="PIRSR001461-2"/>
    </source>
</evidence>
<sequence length="238" mass="26248">MNTNNLPALITPSILSADFSKLGEEIRQVTGAGADWIHIDVMDNHYVPNLTIGPMVCKAIKKIAKIPLDIHLMVENVDLLIPEFSRSGADIITIHPETSKHLDRTLSLIKDCNCKAGLALNPASNLQVLDYIMDKIDLILVMSVNPGFGGQKFLPMSIKKIKDVRTKIDEWSLKDGHNFIMLQVDGGVNIDNIAKIRSAGANAFVSGSAIFESGNYKETINAMKMEIQKSDDLKLNYE</sequence>
<name>M1LNT7_9PROT</name>
<protein>
    <recommendedName>
        <fullName evidence="7 11">Ribulose-phosphate 3-epimerase</fullName>
        <ecNumber evidence="7 11">5.1.3.1</ecNumber>
    </recommendedName>
</protein>
<dbReference type="CDD" id="cd00429">
    <property type="entry name" value="RPE"/>
    <property type="match status" value="1"/>
</dbReference>
<evidence type="ECO:0000256" key="2">
    <source>
        <dbReference type="ARBA" id="ARBA00001936"/>
    </source>
</evidence>
<accession>M1LNT7</accession>
<dbReference type="EMBL" id="CP003804">
    <property type="protein sequence ID" value="AGF47347.1"/>
    <property type="molecule type" value="Genomic_DNA"/>
</dbReference>
<dbReference type="eggNOG" id="COG0036">
    <property type="taxonomic scope" value="Bacteria"/>
</dbReference>
<dbReference type="SUPFAM" id="SSF51366">
    <property type="entry name" value="Ribulose-phoshate binding barrel"/>
    <property type="match status" value="1"/>
</dbReference>
<dbReference type="EC" id="5.1.3.1" evidence="7 11"/>
<dbReference type="HAMAP" id="MF_02227">
    <property type="entry name" value="RPE"/>
    <property type="match status" value="1"/>
</dbReference>
<dbReference type="PROSITE" id="PS01085">
    <property type="entry name" value="RIBUL_P_3_EPIMER_1"/>
    <property type="match status" value="1"/>
</dbReference>
<evidence type="ECO:0000256" key="15">
    <source>
        <dbReference type="PIRSR" id="PIRSR001461-3"/>
    </source>
</evidence>
<feature type="binding site" evidence="11 15">
    <location>
        <begin position="207"/>
        <end position="208"/>
    </location>
    <ligand>
        <name>substrate</name>
    </ligand>
</feature>
<dbReference type="PIRSF" id="PIRSF001461">
    <property type="entry name" value="RPE"/>
    <property type="match status" value="1"/>
</dbReference>
<dbReference type="NCBIfam" id="TIGR01163">
    <property type="entry name" value="rpe"/>
    <property type="match status" value="1"/>
</dbReference>
<comment type="cofactor">
    <cofactor evidence="2">
        <name>Mn(2+)</name>
        <dbReference type="ChEBI" id="CHEBI:29035"/>
    </cofactor>
</comment>
<keyword evidence="8" id="KW-0113">Calvin cycle</keyword>
<comment type="pathway">
    <text evidence="11">Carbohydrate degradation.</text>
</comment>